<organism evidence="1 2">
    <name type="scientific">Leptidea sinapis</name>
    <dbReference type="NCBI Taxonomy" id="189913"/>
    <lineage>
        <taxon>Eukaryota</taxon>
        <taxon>Metazoa</taxon>
        <taxon>Ecdysozoa</taxon>
        <taxon>Arthropoda</taxon>
        <taxon>Hexapoda</taxon>
        <taxon>Insecta</taxon>
        <taxon>Pterygota</taxon>
        <taxon>Neoptera</taxon>
        <taxon>Endopterygota</taxon>
        <taxon>Lepidoptera</taxon>
        <taxon>Glossata</taxon>
        <taxon>Ditrysia</taxon>
        <taxon>Papilionoidea</taxon>
        <taxon>Pieridae</taxon>
        <taxon>Dismorphiinae</taxon>
        <taxon>Leptidea</taxon>
    </lineage>
</organism>
<protein>
    <submittedName>
        <fullName evidence="1">Uncharacterized protein</fullName>
    </submittedName>
</protein>
<keyword evidence="2" id="KW-1185">Reference proteome</keyword>
<dbReference type="Proteomes" id="UP000324832">
    <property type="component" value="Unassembled WGS sequence"/>
</dbReference>
<name>A0A5E4PVU5_9NEOP</name>
<reference evidence="1 2" key="1">
    <citation type="submission" date="2017-07" db="EMBL/GenBank/DDBJ databases">
        <authorList>
            <person name="Talla V."/>
            <person name="Backstrom N."/>
        </authorList>
    </citation>
    <scope>NUCLEOTIDE SEQUENCE [LARGE SCALE GENOMIC DNA]</scope>
</reference>
<evidence type="ECO:0000313" key="2">
    <source>
        <dbReference type="Proteomes" id="UP000324832"/>
    </source>
</evidence>
<sequence>MPGLGNHQPGDRDNEQPLLHCENIGGFVRRLRCSGAVHRWRACRPTSRDPSAFRRLSAVCSDTSPPQVWCHTRDTYRP</sequence>
<dbReference type="AlphaFoldDB" id="A0A5E4PVU5"/>
<proteinExistence type="predicted"/>
<gene>
    <name evidence="1" type="ORF">LSINAPIS_LOCUS2527</name>
</gene>
<dbReference type="EMBL" id="FZQP02000537">
    <property type="protein sequence ID" value="VVC89395.1"/>
    <property type="molecule type" value="Genomic_DNA"/>
</dbReference>
<evidence type="ECO:0000313" key="1">
    <source>
        <dbReference type="EMBL" id="VVC89395.1"/>
    </source>
</evidence>
<accession>A0A5E4PVU5</accession>